<reference evidence="2" key="1">
    <citation type="journal article" date="2021" name="PeerJ">
        <title>Extensive microbial diversity within the chicken gut microbiome revealed by metagenomics and culture.</title>
        <authorList>
            <person name="Gilroy R."/>
            <person name="Ravi A."/>
            <person name="Getino M."/>
            <person name="Pursley I."/>
            <person name="Horton D.L."/>
            <person name="Alikhan N.F."/>
            <person name="Baker D."/>
            <person name="Gharbi K."/>
            <person name="Hall N."/>
            <person name="Watson M."/>
            <person name="Adriaenssens E.M."/>
            <person name="Foster-Nyarko E."/>
            <person name="Jarju S."/>
            <person name="Secka A."/>
            <person name="Antonio M."/>
            <person name="Oren A."/>
            <person name="Chaudhuri R.R."/>
            <person name="La Ragione R."/>
            <person name="Hildebrand F."/>
            <person name="Pallen M.J."/>
        </authorList>
    </citation>
    <scope>NUCLEOTIDE SEQUENCE</scope>
    <source>
        <strain evidence="2">5933</strain>
    </source>
</reference>
<protein>
    <submittedName>
        <fullName evidence="2">Uncharacterized protein</fullName>
    </submittedName>
</protein>
<evidence type="ECO:0000313" key="3">
    <source>
        <dbReference type="Proteomes" id="UP000823918"/>
    </source>
</evidence>
<comment type="caution">
    <text evidence="2">The sequence shown here is derived from an EMBL/GenBank/DDBJ whole genome shotgun (WGS) entry which is preliminary data.</text>
</comment>
<evidence type="ECO:0000256" key="1">
    <source>
        <dbReference type="SAM" id="SignalP"/>
    </source>
</evidence>
<name>A0A9D2Q5G3_9FIRM</name>
<proteinExistence type="predicted"/>
<feature type="signal peptide" evidence="1">
    <location>
        <begin position="1"/>
        <end position="34"/>
    </location>
</feature>
<feature type="chain" id="PRO_5038372801" evidence="1">
    <location>
        <begin position="35"/>
        <end position="482"/>
    </location>
</feature>
<reference evidence="2" key="2">
    <citation type="submission" date="2021-04" db="EMBL/GenBank/DDBJ databases">
        <authorList>
            <person name="Gilroy R."/>
        </authorList>
    </citation>
    <scope>NUCLEOTIDE SEQUENCE</scope>
    <source>
        <strain evidence="2">5933</strain>
    </source>
</reference>
<sequence>MENKQPAKKLITRIAAGVMFAAFLVGLAAPATFALDTTGGLTDDNASGGTNSGGGTSLAWKVNGNTEYGYFVTFVYSKSTDFPYTERINGLNTATFFTGVTLNSAAAAYADDHSIALVPNTISFHESLAGRSGSGELGYYSGGSTLKNNVRYMNTFGCIAGSGIEAKALIDLDSGLRLSPEIADILGPPPGIANTMSRIIPANGGTEHAREILSAYAAQLDTTLEGLAGMVNLDRDFMKGIIHEAGSDDLEVLKDYILPISSNCKVGWAMVVEPIYVWRSEGSDIGIDPDISNLFVTGTTANAVVAASAGYLDSIHKGLDAKNDAVARAYSTGNARSIMAAEKALSAYQSDYQPLLDIPNHLTMGMFESLYDSWNDWGPHNIYTDESWFGIPVASGSPYLGVIQSGGWGVGAVKNNAVPAVAPEEPENPPPVYTPPDVSFPVIEEDHLSQICETTVLESTSNKSDVCADFTFSPTAMSFARI</sequence>
<dbReference type="EMBL" id="DWWA01000019">
    <property type="protein sequence ID" value="HJC71822.1"/>
    <property type="molecule type" value="Genomic_DNA"/>
</dbReference>
<organism evidence="2 3">
    <name type="scientific">Candidatus Ruthenibacterium merdavium</name>
    <dbReference type="NCBI Taxonomy" id="2838752"/>
    <lineage>
        <taxon>Bacteria</taxon>
        <taxon>Bacillati</taxon>
        <taxon>Bacillota</taxon>
        <taxon>Clostridia</taxon>
        <taxon>Eubacteriales</taxon>
        <taxon>Oscillospiraceae</taxon>
        <taxon>Ruthenibacterium</taxon>
    </lineage>
</organism>
<dbReference type="AlphaFoldDB" id="A0A9D2Q5G3"/>
<accession>A0A9D2Q5G3</accession>
<gene>
    <name evidence="2" type="ORF">H9698_03380</name>
</gene>
<keyword evidence="1" id="KW-0732">Signal</keyword>
<dbReference type="Proteomes" id="UP000823918">
    <property type="component" value="Unassembled WGS sequence"/>
</dbReference>
<evidence type="ECO:0000313" key="2">
    <source>
        <dbReference type="EMBL" id="HJC71822.1"/>
    </source>
</evidence>